<dbReference type="KEGG" id="gbr:Gbro_4285"/>
<dbReference type="InterPro" id="IPR012906">
    <property type="entry name" value="PaaX-like_N"/>
</dbReference>
<proteinExistence type="predicted"/>
<feature type="domain" description="Transcriptional repressor PaaX-like central Cas2-like" evidence="3">
    <location>
        <begin position="85"/>
        <end position="142"/>
    </location>
</feature>
<protein>
    <submittedName>
        <fullName evidence="4">PaaX domain protein protein domain protein</fullName>
    </submittedName>
</protein>
<feature type="domain" description="Transcriptional repressor PaaX-like C-terminal" evidence="2">
    <location>
        <begin position="186"/>
        <end position="231"/>
    </location>
</feature>
<dbReference type="InterPro" id="IPR048846">
    <property type="entry name" value="PaaX-like_central"/>
</dbReference>
<dbReference type="Gene3D" id="3.30.70.2650">
    <property type="match status" value="1"/>
</dbReference>
<dbReference type="PANTHER" id="PTHR30319">
    <property type="entry name" value="PHENYLACETIC ACID REGULATOR-RELATED TRANSCRIPTIONAL REPRESSOR"/>
    <property type="match status" value="1"/>
</dbReference>
<sequence>MDSPLVPPVSARSAVLSLLLGAQPPTLNVREIVGAMGLFGISESATRVALTRMVAGGDLLRHESAYTLSERLLRRQEQVEPPARRRWSGSWEMAVVTTTGRAAADRVALRTEMTRHRIAELREGVWTRPANLVHHWPDRLREVSTFFEARPDGEPAELAARLWNLDAWATRGQAYLDALAAVHDEPTRFVTMVAAVHHLQTDPLLPTELLPAHWPGERLATIYADYRAWLAAMREDLRAGGFAR</sequence>
<evidence type="ECO:0000259" key="1">
    <source>
        <dbReference type="Pfam" id="PF07848"/>
    </source>
</evidence>
<dbReference type="Pfam" id="PF20803">
    <property type="entry name" value="PaaX_M"/>
    <property type="match status" value="1"/>
</dbReference>
<dbReference type="InterPro" id="IPR036388">
    <property type="entry name" value="WH-like_DNA-bd_sf"/>
</dbReference>
<dbReference type="Pfam" id="PF07848">
    <property type="entry name" value="PaaX"/>
    <property type="match status" value="1"/>
</dbReference>
<evidence type="ECO:0000259" key="2">
    <source>
        <dbReference type="Pfam" id="PF08223"/>
    </source>
</evidence>
<dbReference type="HOGENOM" id="CLU_1137120_0_0_11"/>
<gene>
    <name evidence="4" type="ordered locus">Gbro_4285</name>
</gene>
<organism evidence="4 5">
    <name type="scientific">Gordonia bronchialis (strain ATCC 25592 / DSM 43247 / BCRC 13721 / JCM 3198 / KCTC 3076 / NBRC 16047 / NCTC 10667)</name>
    <name type="common">Rhodococcus bronchialis</name>
    <dbReference type="NCBI Taxonomy" id="526226"/>
    <lineage>
        <taxon>Bacteria</taxon>
        <taxon>Bacillati</taxon>
        <taxon>Actinomycetota</taxon>
        <taxon>Actinomycetes</taxon>
        <taxon>Mycobacteriales</taxon>
        <taxon>Gordoniaceae</taxon>
        <taxon>Gordonia</taxon>
    </lineage>
</organism>
<dbReference type="PANTHER" id="PTHR30319:SF1">
    <property type="entry name" value="TRANSCRIPTIONAL REPRESSOR PAAX"/>
    <property type="match status" value="1"/>
</dbReference>
<reference evidence="5" key="1">
    <citation type="submission" date="2009-10" db="EMBL/GenBank/DDBJ databases">
        <title>The complete chromosome of Gordonia bronchialis DSM 43247.</title>
        <authorList>
            <consortium name="US DOE Joint Genome Institute (JGI-PGF)"/>
            <person name="Lucas S."/>
            <person name="Copeland A."/>
            <person name="Lapidus A."/>
            <person name="Glavina del Rio T."/>
            <person name="Dalin E."/>
            <person name="Tice H."/>
            <person name="Bruce D."/>
            <person name="Goodwin L."/>
            <person name="Pitluck S."/>
            <person name="Kyrpides N."/>
            <person name="Mavromatis K."/>
            <person name="Ivanova N."/>
            <person name="Ovchinnikova G."/>
            <person name="Saunders E."/>
            <person name="Brettin T."/>
            <person name="Detter J.C."/>
            <person name="Han C."/>
            <person name="Larimer F."/>
            <person name="Land M."/>
            <person name="Hauser L."/>
            <person name="Markowitz V."/>
            <person name="Cheng J.-F."/>
            <person name="Hugenholtz P."/>
            <person name="Woyke T."/>
            <person name="Wu D."/>
            <person name="Jando M."/>
            <person name="Schneider S."/>
            <person name="Goeker M."/>
            <person name="Klenk H.-P."/>
            <person name="Eisen J.A."/>
        </authorList>
    </citation>
    <scope>NUCLEOTIDE SEQUENCE [LARGE SCALE GENOMIC DNA]</scope>
    <source>
        <strain evidence="5">ATCC 25592 / DSM 43247 / BCRC 13721 / JCM 3198 / KCTC 3076 / NBRC 16047 / NCTC 10667</strain>
    </source>
</reference>
<dbReference type="InterPro" id="IPR013225">
    <property type="entry name" value="PaaX_C"/>
</dbReference>
<dbReference type="Gene3D" id="1.10.10.10">
    <property type="entry name" value="Winged helix-like DNA-binding domain superfamily/Winged helix DNA-binding domain"/>
    <property type="match status" value="1"/>
</dbReference>
<keyword evidence="5" id="KW-1185">Reference proteome</keyword>
<dbReference type="Pfam" id="PF08223">
    <property type="entry name" value="PaaX_C"/>
    <property type="match status" value="1"/>
</dbReference>
<dbReference type="Proteomes" id="UP000001219">
    <property type="component" value="Chromosome"/>
</dbReference>
<dbReference type="GO" id="GO:0006351">
    <property type="term" value="P:DNA-templated transcription"/>
    <property type="evidence" value="ECO:0007669"/>
    <property type="project" value="TreeGrafter"/>
</dbReference>
<accession>D0L5H2</accession>
<dbReference type="EMBL" id="CP001802">
    <property type="protein sequence ID" value="ACY23430.1"/>
    <property type="molecule type" value="Genomic_DNA"/>
</dbReference>
<evidence type="ECO:0000313" key="4">
    <source>
        <dbReference type="EMBL" id="ACY23430.1"/>
    </source>
</evidence>
<reference evidence="4 5" key="2">
    <citation type="journal article" date="2010" name="Stand. Genomic Sci.">
        <title>Complete genome sequence of Gordonia bronchialis type strain (3410).</title>
        <authorList>
            <person name="Ivanova N."/>
            <person name="Sikorski J."/>
            <person name="Jando M."/>
            <person name="Lapidus A."/>
            <person name="Nolan M."/>
            <person name="Lucas S."/>
            <person name="Del Rio T.G."/>
            <person name="Tice H."/>
            <person name="Copeland A."/>
            <person name="Cheng J.F."/>
            <person name="Chen F."/>
            <person name="Bruce D."/>
            <person name="Goodwin L."/>
            <person name="Pitluck S."/>
            <person name="Mavromatis K."/>
            <person name="Ovchinnikova G."/>
            <person name="Pati A."/>
            <person name="Chen A."/>
            <person name="Palaniappan K."/>
            <person name="Land M."/>
            <person name="Hauser L."/>
            <person name="Chang Y.J."/>
            <person name="Jeffries C.D."/>
            <person name="Chain P."/>
            <person name="Saunders E."/>
            <person name="Han C."/>
            <person name="Detter J.C."/>
            <person name="Brettin T."/>
            <person name="Rohde M."/>
            <person name="Goker M."/>
            <person name="Bristow J."/>
            <person name="Eisen J.A."/>
            <person name="Markowitz V."/>
            <person name="Hugenholtz P."/>
            <person name="Klenk H.P."/>
            <person name="Kyrpides N.C."/>
        </authorList>
    </citation>
    <scope>NUCLEOTIDE SEQUENCE [LARGE SCALE GENOMIC DNA]</scope>
    <source>
        <strain evidence="5">ATCC 25592 / DSM 43247 / BCRC 13721 / JCM 3198 / KCTC 3076 / NBRC 16047 / NCTC 10667</strain>
    </source>
</reference>
<dbReference type="RefSeq" id="WP_012835920.1">
    <property type="nucleotide sequence ID" value="NC_013441.1"/>
</dbReference>
<evidence type="ECO:0000313" key="5">
    <source>
        <dbReference type="Proteomes" id="UP000001219"/>
    </source>
</evidence>
<dbReference type="Gene3D" id="1.20.58.1460">
    <property type="match status" value="1"/>
</dbReference>
<name>D0L5H2_GORB4</name>
<feature type="domain" description="Transcriptional repressor PaaX-like N-terminal" evidence="1">
    <location>
        <begin position="10"/>
        <end position="71"/>
    </location>
</feature>
<evidence type="ECO:0000259" key="3">
    <source>
        <dbReference type="Pfam" id="PF20803"/>
    </source>
</evidence>
<dbReference type="STRING" id="526226.Gbro_4285"/>
<dbReference type="OrthoDB" id="2270427at2"/>
<dbReference type="AlphaFoldDB" id="D0L5H2"/>
<dbReference type="eggNOG" id="COG3327">
    <property type="taxonomic scope" value="Bacteria"/>
</dbReference>